<evidence type="ECO:0000313" key="3">
    <source>
        <dbReference type="Proteomes" id="UP000646365"/>
    </source>
</evidence>
<accession>A0A8J3E5G5</accession>
<dbReference type="InterPro" id="IPR002931">
    <property type="entry name" value="Transglutaminase-like"/>
</dbReference>
<dbReference type="PANTHER" id="PTHR33490:SF7">
    <property type="entry name" value="BLR2979 PROTEIN"/>
    <property type="match status" value="1"/>
</dbReference>
<dbReference type="Gene3D" id="3.10.620.30">
    <property type="match status" value="1"/>
</dbReference>
<dbReference type="PANTHER" id="PTHR33490">
    <property type="entry name" value="BLR5614 PROTEIN-RELATED"/>
    <property type="match status" value="1"/>
</dbReference>
<keyword evidence="3" id="KW-1185">Reference proteome</keyword>
<dbReference type="InterPro" id="IPR013589">
    <property type="entry name" value="Bac_transglu_N"/>
</dbReference>
<dbReference type="Pfam" id="PF08379">
    <property type="entry name" value="Bact_transglu_N"/>
    <property type="match status" value="1"/>
</dbReference>
<gene>
    <name evidence="2" type="ORF">GCM10011611_29560</name>
</gene>
<dbReference type="SMART" id="SM00460">
    <property type="entry name" value="TGc"/>
    <property type="match status" value="1"/>
</dbReference>
<dbReference type="InterPro" id="IPR038765">
    <property type="entry name" value="Papain-like_cys_pep_sf"/>
</dbReference>
<organism evidence="2 3">
    <name type="scientific">Aliidongia dinghuensis</name>
    <dbReference type="NCBI Taxonomy" id="1867774"/>
    <lineage>
        <taxon>Bacteria</taxon>
        <taxon>Pseudomonadati</taxon>
        <taxon>Pseudomonadota</taxon>
        <taxon>Alphaproteobacteria</taxon>
        <taxon>Rhodospirillales</taxon>
        <taxon>Dongiaceae</taxon>
        <taxon>Aliidongia</taxon>
    </lineage>
</organism>
<dbReference type="RefSeq" id="WP_189047029.1">
    <property type="nucleotide sequence ID" value="NZ_BMJQ01000007.1"/>
</dbReference>
<sequence>MLYSVRHRTTYHYDEPVALSHHAAHLRPLDRRQQTCRSHHLMVEPLPTSIEETCDYFGNGVAVFSIAAPHQSLVVEAMSEVETRPVTLDPSIGRAGWERIAEGALHPADADALTAAEFAVASPAAEVTPLVRSFAAPSFAAGRPLIEAALDLAHRINRDFTFDPTATTVSTPTDEVLRLNRGVCQDFAHLMIAGCRAHGVPARYISGYLETDPPAGGKRLVGADASHAWVAVYAGDGVWLEIDPTNDRLAGTTHVAVAEGRDFGDVSPLRGVILGGGDHTVTVAVDVERLLI</sequence>
<dbReference type="Pfam" id="PF01841">
    <property type="entry name" value="Transglut_core"/>
    <property type="match status" value="1"/>
</dbReference>
<name>A0A8J3E5G5_9PROT</name>
<dbReference type="SUPFAM" id="SSF54001">
    <property type="entry name" value="Cysteine proteinases"/>
    <property type="match status" value="1"/>
</dbReference>
<dbReference type="AlphaFoldDB" id="A0A8J3E5G5"/>
<reference evidence="2" key="2">
    <citation type="submission" date="2020-09" db="EMBL/GenBank/DDBJ databases">
        <authorList>
            <person name="Sun Q."/>
            <person name="Zhou Y."/>
        </authorList>
    </citation>
    <scope>NUCLEOTIDE SEQUENCE</scope>
    <source>
        <strain evidence="2">CGMCC 1.15725</strain>
    </source>
</reference>
<evidence type="ECO:0000259" key="1">
    <source>
        <dbReference type="SMART" id="SM00460"/>
    </source>
</evidence>
<reference evidence="2" key="1">
    <citation type="journal article" date="2014" name="Int. J. Syst. Evol. Microbiol.">
        <title>Complete genome sequence of Corynebacterium casei LMG S-19264T (=DSM 44701T), isolated from a smear-ripened cheese.</title>
        <authorList>
            <consortium name="US DOE Joint Genome Institute (JGI-PGF)"/>
            <person name="Walter F."/>
            <person name="Albersmeier A."/>
            <person name="Kalinowski J."/>
            <person name="Ruckert C."/>
        </authorList>
    </citation>
    <scope>NUCLEOTIDE SEQUENCE</scope>
    <source>
        <strain evidence="2">CGMCC 1.15725</strain>
    </source>
</reference>
<protein>
    <submittedName>
        <fullName evidence="2">Transglutaminase</fullName>
    </submittedName>
</protein>
<feature type="domain" description="Transglutaminase-like" evidence="1">
    <location>
        <begin position="176"/>
        <end position="246"/>
    </location>
</feature>
<comment type="caution">
    <text evidence="2">The sequence shown here is derived from an EMBL/GenBank/DDBJ whole genome shotgun (WGS) entry which is preliminary data.</text>
</comment>
<proteinExistence type="predicted"/>
<dbReference type="Proteomes" id="UP000646365">
    <property type="component" value="Unassembled WGS sequence"/>
</dbReference>
<evidence type="ECO:0000313" key="2">
    <source>
        <dbReference type="EMBL" id="GGF21585.1"/>
    </source>
</evidence>
<dbReference type="EMBL" id="BMJQ01000007">
    <property type="protein sequence ID" value="GGF21585.1"/>
    <property type="molecule type" value="Genomic_DNA"/>
</dbReference>